<feature type="transmembrane region" description="Helical" evidence="1">
    <location>
        <begin position="29"/>
        <end position="48"/>
    </location>
</feature>
<accession>A0A7S7M2F9</accession>
<proteinExistence type="predicted"/>
<dbReference type="KEGG" id="smas:HUE87_00020"/>
<evidence type="ECO:0000259" key="2">
    <source>
        <dbReference type="PROSITE" id="PS50883"/>
    </source>
</evidence>
<dbReference type="AlphaFoldDB" id="A0A7S7M2F9"/>
<dbReference type="InterPro" id="IPR050706">
    <property type="entry name" value="Cyclic-di-GMP_PDE-like"/>
</dbReference>
<dbReference type="InterPro" id="IPR043128">
    <property type="entry name" value="Rev_trsase/Diguanyl_cyclase"/>
</dbReference>
<dbReference type="SMART" id="SM00052">
    <property type="entry name" value="EAL"/>
    <property type="match status" value="1"/>
</dbReference>
<dbReference type="PROSITE" id="PS50883">
    <property type="entry name" value="EAL"/>
    <property type="match status" value="1"/>
</dbReference>
<dbReference type="SUPFAM" id="SSF55073">
    <property type="entry name" value="Nucleotide cyclase"/>
    <property type="match status" value="1"/>
</dbReference>
<protein>
    <submittedName>
        <fullName evidence="4">GGDEF domain-containing protein</fullName>
    </submittedName>
</protein>
<dbReference type="PANTHER" id="PTHR33121">
    <property type="entry name" value="CYCLIC DI-GMP PHOSPHODIESTERASE PDEF"/>
    <property type="match status" value="1"/>
</dbReference>
<dbReference type="CDD" id="cd01948">
    <property type="entry name" value="EAL"/>
    <property type="match status" value="1"/>
</dbReference>
<keyword evidence="5" id="KW-1185">Reference proteome</keyword>
<dbReference type="InterPro" id="IPR035919">
    <property type="entry name" value="EAL_sf"/>
</dbReference>
<dbReference type="PROSITE" id="PS50887">
    <property type="entry name" value="GGDEF"/>
    <property type="match status" value="1"/>
</dbReference>
<organism evidence="4 5">
    <name type="scientific">Candidatus Sulfurimonas marisnigri</name>
    <dbReference type="NCBI Taxonomy" id="2740405"/>
    <lineage>
        <taxon>Bacteria</taxon>
        <taxon>Pseudomonadati</taxon>
        <taxon>Campylobacterota</taxon>
        <taxon>Epsilonproteobacteria</taxon>
        <taxon>Campylobacterales</taxon>
        <taxon>Sulfurimonadaceae</taxon>
        <taxon>Sulfurimonas</taxon>
    </lineage>
</organism>
<dbReference type="Pfam" id="PF00563">
    <property type="entry name" value="EAL"/>
    <property type="match status" value="1"/>
</dbReference>
<dbReference type="InterPro" id="IPR029787">
    <property type="entry name" value="Nucleotide_cyclase"/>
</dbReference>
<dbReference type="Gene3D" id="3.30.70.270">
    <property type="match status" value="1"/>
</dbReference>
<dbReference type="GO" id="GO:0071111">
    <property type="term" value="F:cyclic-guanylate-specific phosphodiesterase activity"/>
    <property type="evidence" value="ECO:0007669"/>
    <property type="project" value="InterPro"/>
</dbReference>
<dbReference type="EMBL" id="CP054493">
    <property type="protein sequence ID" value="QOY55824.1"/>
    <property type="molecule type" value="Genomic_DNA"/>
</dbReference>
<name>A0A7S7M2F9_9BACT</name>
<dbReference type="PANTHER" id="PTHR33121:SF71">
    <property type="entry name" value="OXYGEN SENSOR PROTEIN DOSP"/>
    <property type="match status" value="1"/>
</dbReference>
<evidence type="ECO:0000259" key="3">
    <source>
        <dbReference type="PROSITE" id="PS50887"/>
    </source>
</evidence>
<evidence type="ECO:0000313" key="5">
    <source>
        <dbReference type="Proteomes" id="UP000593836"/>
    </source>
</evidence>
<dbReference type="SMART" id="SM00267">
    <property type="entry name" value="GGDEF"/>
    <property type="match status" value="1"/>
</dbReference>
<keyword evidence="1" id="KW-0472">Membrane</keyword>
<dbReference type="InterPro" id="IPR001633">
    <property type="entry name" value="EAL_dom"/>
</dbReference>
<dbReference type="Pfam" id="PF00990">
    <property type="entry name" value="GGDEF"/>
    <property type="match status" value="1"/>
</dbReference>
<dbReference type="InterPro" id="IPR000160">
    <property type="entry name" value="GGDEF_dom"/>
</dbReference>
<evidence type="ECO:0000313" key="4">
    <source>
        <dbReference type="EMBL" id="QOY55824.1"/>
    </source>
</evidence>
<keyword evidence="1" id="KW-1133">Transmembrane helix</keyword>
<sequence length="448" mass="52475">MVLPIFTLVIALIFHTFITSSESLNSSFYIESILVLVFSIYFIFYLIYKGFDTKITDSVSKVFTREYLYKYLKKELKDNKNYTLVLISIDNLNEINSRYGIKNGDKVLFEVAKWIGEYFKTKEIINFPLGHIKGGDFIIGLKGNKANYKTRLELMFLKADELKVDDIEVQISGAINDNSLSSDIYYLIENLFELQNHNQNYKLVANLDDEMNPSELESHVINAIKKRDFELMTQDVFEKDSVIINECFIKLKTQNSKLIHPKKYMKVLDKLRLMVDYDLMILEENIKNCKASNRDIFAIPISPTSIRNQFFLTRVKELINGNSNAKNRIIFLLSEKEYYSRIEKYNMILQSLRKIGIKIAIDRLGSIHTSFLYLRDLDIDMVRFDSYYTKDINENKNKSVINGFNIMAHQKGVKTWIKMVENEDEYNLSKELDIDYMQGKYIASLKKL</sequence>
<feature type="domain" description="EAL" evidence="2">
    <location>
        <begin position="213"/>
        <end position="448"/>
    </location>
</feature>
<dbReference type="Gene3D" id="3.20.20.450">
    <property type="entry name" value="EAL domain"/>
    <property type="match status" value="1"/>
</dbReference>
<evidence type="ECO:0000256" key="1">
    <source>
        <dbReference type="SAM" id="Phobius"/>
    </source>
</evidence>
<dbReference type="SUPFAM" id="SSF141868">
    <property type="entry name" value="EAL domain-like"/>
    <property type="match status" value="1"/>
</dbReference>
<gene>
    <name evidence="4" type="ORF">HUE87_00020</name>
</gene>
<reference evidence="4 5" key="1">
    <citation type="submission" date="2020-05" db="EMBL/GenBank/DDBJ databases">
        <title>Sulfurimonas marisnigri, sp. nov., and Sulfurimonas baltica, sp. nov., manganese oxide reducing chemolithoautotrophs of the class Epsilonproteobacteria isolated from the pelagic redoxclines of the Black and Baltic Seas and emended description of the genus Sulfurimonas.</title>
        <authorList>
            <person name="Henkel J.V."/>
            <person name="Laudan C."/>
            <person name="Werner J."/>
            <person name="Neu T."/>
            <person name="Plewe S."/>
            <person name="Sproer C."/>
            <person name="Bunk B."/>
            <person name="Schulz-Vogt H.N."/>
        </authorList>
    </citation>
    <scope>NUCLEOTIDE SEQUENCE [LARGE SCALE GENOMIC DNA]</scope>
    <source>
        <strain evidence="4 5">SoZ1</strain>
    </source>
</reference>
<dbReference type="Proteomes" id="UP000593836">
    <property type="component" value="Chromosome"/>
</dbReference>
<keyword evidence="1" id="KW-0812">Transmembrane</keyword>
<feature type="domain" description="GGDEF" evidence="3">
    <location>
        <begin position="80"/>
        <end position="207"/>
    </location>
</feature>